<proteinExistence type="predicted"/>
<evidence type="ECO:0000313" key="3">
    <source>
        <dbReference type="Proteomes" id="UP000315677"/>
    </source>
</evidence>
<evidence type="ECO:0000259" key="1">
    <source>
        <dbReference type="Pfam" id="PF12728"/>
    </source>
</evidence>
<dbReference type="InterPro" id="IPR009061">
    <property type="entry name" value="DNA-bd_dom_put_sf"/>
</dbReference>
<dbReference type="Proteomes" id="UP000315677">
    <property type="component" value="Unassembled WGS sequence"/>
</dbReference>
<dbReference type="InterPro" id="IPR041657">
    <property type="entry name" value="HTH_17"/>
</dbReference>
<gene>
    <name evidence="2" type="ORF">FB558_3683</name>
</gene>
<dbReference type="RefSeq" id="WP_142055023.1">
    <property type="nucleotide sequence ID" value="NZ_VFPA01000002.1"/>
</dbReference>
<dbReference type="SUPFAM" id="SSF46955">
    <property type="entry name" value="Putative DNA-binding domain"/>
    <property type="match status" value="1"/>
</dbReference>
<keyword evidence="3" id="KW-1185">Reference proteome</keyword>
<dbReference type="Pfam" id="PF12728">
    <property type="entry name" value="HTH_17"/>
    <property type="match status" value="1"/>
</dbReference>
<sequence length="60" mass="6723">MNDFDGLPVLISVKKAAEVLGISRASAYRYAEQGHLPIRKLGGRVYVIRDRLRELVDKPA</sequence>
<reference evidence="2 3" key="1">
    <citation type="submission" date="2019-06" db="EMBL/GenBank/DDBJ databases">
        <title>Sequencing the genomes of 1000 actinobacteria strains.</title>
        <authorList>
            <person name="Klenk H.-P."/>
        </authorList>
    </citation>
    <scope>NUCLEOTIDE SEQUENCE [LARGE SCALE GENOMIC DNA]</scope>
    <source>
        <strain evidence="2 3">DSM 45301</strain>
    </source>
</reference>
<dbReference type="OrthoDB" id="4559092at2"/>
<name>A0A543DP80_9PSEU</name>
<accession>A0A543DP80</accession>
<evidence type="ECO:0000313" key="2">
    <source>
        <dbReference type="EMBL" id="TQM11131.1"/>
    </source>
</evidence>
<organism evidence="2 3">
    <name type="scientific">Pseudonocardia kunmingensis</name>
    <dbReference type="NCBI Taxonomy" id="630975"/>
    <lineage>
        <taxon>Bacteria</taxon>
        <taxon>Bacillati</taxon>
        <taxon>Actinomycetota</taxon>
        <taxon>Actinomycetes</taxon>
        <taxon>Pseudonocardiales</taxon>
        <taxon>Pseudonocardiaceae</taxon>
        <taxon>Pseudonocardia</taxon>
    </lineage>
</organism>
<dbReference type="AlphaFoldDB" id="A0A543DP80"/>
<comment type="caution">
    <text evidence="2">The sequence shown here is derived from an EMBL/GenBank/DDBJ whole genome shotgun (WGS) entry which is preliminary data.</text>
</comment>
<protein>
    <submittedName>
        <fullName evidence="2">Excisionase family DNA binding protein</fullName>
    </submittedName>
</protein>
<feature type="domain" description="Helix-turn-helix" evidence="1">
    <location>
        <begin position="11"/>
        <end position="56"/>
    </location>
</feature>
<dbReference type="EMBL" id="VFPA01000002">
    <property type="protein sequence ID" value="TQM11131.1"/>
    <property type="molecule type" value="Genomic_DNA"/>
</dbReference>